<evidence type="ECO:0000256" key="1">
    <source>
        <dbReference type="SAM" id="Phobius"/>
    </source>
</evidence>
<keyword evidence="1" id="KW-0472">Membrane</keyword>
<keyword evidence="1" id="KW-1133">Transmembrane helix</keyword>
<dbReference type="AlphaFoldDB" id="A0A0E9Y0J7"/>
<organism evidence="2">
    <name type="scientific">Anguilla anguilla</name>
    <name type="common">European freshwater eel</name>
    <name type="synonym">Muraena anguilla</name>
    <dbReference type="NCBI Taxonomy" id="7936"/>
    <lineage>
        <taxon>Eukaryota</taxon>
        <taxon>Metazoa</taxon>
        <taxon>Chordata</taxon>
        <taxon>Craniata</taxon>
        <taxon>Vertebrata</taxon>
        <taxon>Euteleostomi</taxon>
        <taxon>Actinopterygii</taxon>
        <taxon>Neopterygii</taxon>
        <taxon>Teleostei</taxon>
        <taxon>Anguilliformes</taxon>
        <taxon>Anguillidae</taxon>
        <taxon>Anguilla</taxon>
    </lineage>
</organism>
<proteinExistence type="predicted"/>
<dbReference type="EMBL" id="GBXM01000173">
    <property type="protein sequence ID" value="JAI08405.1"/>
    <property type="molecule type" value="Transcribed_RNA"/>
</dbReference>
<protein>
    <submittedName>
        <fullName evidence="2">Uncharacterized protein</fullName>
    </submittedName>
</protein>
<dbReference type="PROSITE" id="PS51257">
    <property type="entry name" value="PROKAR_LIPOPROTEIN"/>
    <property type="match status" value="1"/>
</dbReference>
<keyword evidence="1" id="KW-0812">Transmembrane</keyword>
<feature type="transmembrane region" description="Helical" evidence="1">
    <location>
        <begin position="23"/>
        <end position="48"/>
    </location>
</feature>
<name>A0A0E9Y0J7_ANGAN</name>
<evidence type="ECO:0000313" key="2">
    <source>
        <dbReference type="EMBL" id="JAI08405.1"/>
    </source>
</evidence>
<sequence length="50" mass="5571">MTTLSRDTVGDFSKLTDEITHFLLFWLLLLGCLHPAGSLVWFAVCVCVSL</sequence>
<reference evidence="2" key="2">
    <citation type="journal article" date="2015" name="Fish Shellfish Immunol.">
        <title>Early steps in the European eel (Anguilla anguilla)-Vibrio vulnificus interaction in the gills: Role of the RtxA13 toxin.</title>
        <authorList>
            <person name="Callol A."/>
            <person name="Pajuelo D."/>
            <person name="Ebbesson L."/>
            <person name="Teles M."/>
            <person name="MacKenzie S."/>
            <person name="Amaro C."/>
        </authorList>
    </citation>
    <scope>NUCLEOTIDE SEQUENCE</scope>
</reference>
<reference evidence="2" key="1">
    <citation type="submission" date="2014-11" db="EMBL/GenBank/DDBJ databases">
        <authorList>
            <person name="Amaro Gonzalez C."/>
        </authorList>
    </citation>
    <scope>NUCLEOTIDE SEQUENCE</scope>
</reference>
<accession>A0A0E9Y0J7</accession>